<proteinExistence type="predicted"/>
<dbReference type="EMBL" id="KE145358">
    <property type="protein sequence ID" value="EPE33390.1"/>
    <property type="molecule type" value="Genomic_DNA"/>
</dbReference>
<dbReference type="KEGG" id="glz:GLAREA_06403"/>
<dbReference type="AlphaFoldDB" id="S3D6L0"/>
<feature type="region of interest" description="Disordered" evidence="1">
    <location>
        <begin position="171"/>
        <end position="230"/>
    </location>
</feature>
<evidence type="ECO:0000256" key="1">
    <source>
        <dbReference type="SAM" id="MobiDB-lite"/>
    </source>
</evidence>
<gene>
    <name evidence="2" type="ORF">GLAREA_06403</name>
</gene>
<protein>
    <submittedName>
        <fullName evidence="2">Uncharacterized protein</fullName>
    </submittedName>
</protein>
<evidence type="ECO:0000313" key="3">
    <source>
        <dbReference type="Proteomes" id="UP000016922"/>
    </source>
</evidence>
<organism evidence="2 3">
    <name type="scientific">Glarea lozoyensis (strain ATCC 20868 / MF5171)</name>
    <dbReference type="NCBI Taxonomy" id="1116229"/>
    <lineage>
        <taxon>Eukaryota</taxon>
        <taxon>Fungi</taxon>
        <taxon>Dikarya</taxon>
        <taxon>Ascomycota</taxon>
        <taxon>Pezizomycotina</taxon>
        <taxon>Leotiomycetes</taxon>
        <taxon>Helotiales</taxon>
        <taxon>Helotiaceae</taxon>
        <taxon>Glarea</taxon>
    </lineage>
</organism>
<evidence type="ECO:0000313" key="2">
    <source>
        <dbReference type="EMBL" id="EPE33390.1"/>
    </source>
</evidence>
<keyword evidence="3" id="KW-1185">Reference proteome</keyword>
<name>S3D6L0_GLAL2</name>
<dbReference type="HOGENOM" id="CLU_1204874_0_0_1"/>
<feature type="compositionally biased region" description="Polar residues" evidence="1">
    <location>
        <begin position="175"/>
        <end position="198"/>
    </location>
</feature>
<accession>S3D6L0</accession>
<sequence>MHFKACLQGPNGSKCWKTFRADQLTWNRIFWFGTVNSIRDFPKIRLSLTATRNAHGTDTSQWINSRAQRVAPVASAAEAINGSNLSVAPADDWPGNVCRNPVSRACCSPSLPMNMRTSPGSSFSSTADVARNINSSYSTSSAPINTCLNAEDDDVPWSPTMALDMRFDIEIPPRNGTSESASNIRQSFPSNGTQVSTSSEKDLRTANQHHQSDAISDAETSPIFPNSRTP</sequence>
<reference evidence="2 3" key="1">
    <citation type="journal article" date="2013" name="BMC Genomics">
        <title>Genomics-driven discovery of the pneumocandin biosynthetic gene cluster in the fungus Glarea lozoyensis.</title>
        <authorList>
            <person name="Chen L."/>
            <person name="Yue Q."/>
            <person name="Zhang X."/>
            <person name="Xiang M."/>
            <person name="Wang C."/>
            <person name="Li S."/>
            <person name="Che Y."/>
            <person name="Ortiz-Lopez F.J."/>
            <person name="Bills G.F."/>
            <person name="Liu X."/>
            <person name="An Z."/>
        </authorList>
    </citation>
    <scope>NUCLEOTIDE SEQUENCE [LARGE SCALE GENOMIC DNA]</scope>
    <source>
        <strain evidence="3">ATCC 20868 / MF5171</strain>
    </source>
</reference>
<dbReference type="Proteomes" id="UP000016922">
    <property type="component" value="Unassembled WGS sequence"/>
</dbReference>
<dbReference type="GeneID" id="19465456"/>
<dbReference type="RefSeq" id="XP_008080007.1">
    <property type="nucleotide sequence ID" value="XM_008081816.1"/>
</dbReference>